<evidence type="ECO:0000313" key="2">
    <source>
        <dbReference type="Proteomes" id="UP001370100"/>
    </source>
</evidence>
<dbReference type="RefSeq" id="WP_337712588.1">
    <property type="nucleotide sequence ID" value="NZ_JBBEGL010000002.1"/>
</dbReference>
<accession>A0ABU8N143</accession>
<gene>
    <name evidence="1" type="ORF">WCD41_06525</name>
</gene>
<evidence type="ECO:0008006" key="3">
    <source>
        <dbReference type="Google" id="ProtNLM"/>
    </source>
</evidence>
<reference evidence="1 2" key="1">
    <citation type="submission" date="2024-03" db="EMBL/GenBank/DDBJ databases">
        <title>Actinomycetospora sp. OC33-EN06, a novel actinomycete isolated from wild orchid (Aerides multiflora).</title>
        <authorList>
            <person name="Suriyachadkun C."/>
        </authorList>
    </citation>
    <scope>NUCLEOTIDE SEQUENCE [LARGE SCALE GENOMIC DNA]</scope>
    <source>
        <strain evidence="1 2">OC33-EN06</strain>
    </source>
</reference>
<dbReference type="Proteomes" id="UP001370100">
    <property type="component" value="Unassembled WGS sequence"/>
</dbReference>
<comment type="caution">
    <text evidence="1">The sequence shown here is derived from an EMBL/GenBank/DDBJ whole genome shotgun (WGS) entry which is preliminary data.</text>
</comment>
<proteinExistence type="predicted"/>
<dbReference type="EMBL" id="JBBEGL010000002">
    <property type="protein sequence ID" value="MEJ2886100.1"/>
    <property type="molecule type" value="Genomic_DNA"/>
</dbReference>
<name>A0ABU8N143_9PSEU</name>
<keyword evidence="2" id="KW-1185">Reference proteome</keyword>
<sequence>MTGRPPDYRAAPVEHPLDCSPDLCEVGLTEVWHREIPDQLTPHHDDGVHTPTFTWSLEQIDQIDSVTGARVAGEARARIGLGLESVDWSADELDGVAHALHAMSQRLRRLNGGV</sequence>
<protein>
    <recommendedName>
        <fullName evidence="3">MerR family transcriptional regulator</fullName>
    </recommendedName>
</protein>
<organism evidence="1 2">
    <name type="scientific">Actinomycetospora aeridis</name>
    <dbReference type="NCBI Taxonomy" id="3129231"/>
    <lineage>
        <taxon>Bacteria</taxon>
        <taxon>Bacillati</taxon>
        <taxon>Actinomycetota</taxon>
        <taxon>Actinomycetes</taxon>
        <taxon>Pseudonocardiales</taxon>
        <taxon>Pseudonocardiaceae</taxon>
        <taxon>Actinomycetospora</taxon>
    </lineage>
</organism>
<evidence type="ECO:0000313" key="1">
    <source>
        <dbReference type="EMBL" id="MEJ2886100.1"/>
    </source>
</evidence>